<dbReference type="Pfam" id="PF22725">
    <property type="entry name" value="GFO_IDH_MocA_C3"/>
    <property type="match status" value="1"/>
</dbReference>
<organism evidence="5 6">
    <name type="scientific">Actinoplanes nipponensis</name>
    <dbReference type="NCBI Taxonomy" id="135950"/>
    <lineage>
        <taxon>Bacteria</taxon>
        <taxon>Bacillati</taxon>
        <taxon>Actinomycetota</taxon>
        <taxon>Actinomycetes</taxon>
        <taxon>Micromonosporales</taxon>
        <taxon>Micromonosporaceae</taxon>
        <taxon>Actinoplanes</taxon>
    </lineage>
</organism>
<evidence type="ECO:0000256" key="2">
    <source>
        <dbReference type="ARBA" id="ARBA00023002"/>
    </source>
</evidence>
<dbReference type="PANTHER" id="PTHR22604">
    <property type="entry name" value="OXIDOREDUCTASES"/>
    <property type="match status" value="1"/>
</dbReference>
<dbReference type="EMBL" id="BOMQ01000011">
    <property type="protein sequence ID" value="GIE47376.1"/>
    <property type="molecule type" value="Genomic_DNA"/>
</dbReference>
<dbReference type="InterPro" id="IPR036291">
    <property type="entry name" value="NAD(P)-bd_dom_sf"/>
</dbReference>
<evidence type="ECO:0000259" key="3">
    <source>
        <dbReference type="Pfam" id="PF01408"/>
    </source>
</evidence>
<dbReference type="GO" id="GO:0000166">
    <property type="term" value="F:nucleotide binding"/>
    <property type="evidence" value="ECO:0007669"/>
    <property type="project" value="InterPro"/>
</dbReference>
<keyword evidence="2" id="KW-0560">Oxidoreductase</keyword>
<dbReference type="InterPro" id="IPR055170">
    <property type="entry name" value="GFO_IDH_MocA-like_dom"/>
</dbReference>
<dbReference type="InterPro" id="IPR050984">
    <property type="entry name" value="Gfo/Idh/MocA_domain"/>
</dbReference>
<comment type="caution">
    <text evidence="5">The sequence shown here is derived from an EMBL/GenBank/DDBJ whole genome shotgun (WGS) entry which is preliminary data.</text>
</comment>
<evidence type="ECO:0000313" key="5">
    <source>
        <dbReference type="EMBL" id="GIE47376.1"/>
    </source>
</evidence>
<feature type="domain" description="Gfo/Idh/MocA-like oxidoreductase N-terminal" evidence="3">
    <location>
        <begin position="8"/>
        <end position="125"/>
    </location>
</feature>
<dbReference type="SUPFAM" id="SSF51735">
    <property type="entry name" value="NAD(P)-binding Rossmann-fold domains"/>
    <property type="match status" value="1"/>
</dbReference>
<dbReference type="InterPro" id="IPR000683">
    <property type="entry name" value="Gfo/Idh/MocA-like_OxRdtase_N"/>
</dbReference>
<accession>A0A919MJE5</accession>
<dbReference type="Gene3D" id="3.40.50.720">
    <property type="entry name" value="NAD(P)-binding Rossmann-like Domain"/>
    <property type="match status" value="1"/>
</dbReference>
<dbReference type="Gene3D" id="3.30.360.10">
    <property type="entry name" value="Dihydrodipicolinate Reductase, domain 2"/>
    <property type="match status" value="1"/>
</dbReference>
<dbReference type="GO" id="GO:0016491">
    <property type="term" value="F:oxidoreductase activity"/>
    <property type="evidence" value="ECO:0007669"/>
    <property type="project" value="UniProtKB-KW"/>
</dbReference>
<protein>
    <submittedName>
        <fullName evidence="5">Oxidoreductase</fullName>
    </submittedName>
</protein>
<dbReference type="SUPFAM" id="SSF55347">
    <property type="entry name" value="Glyceraldehyde-3-phosphate dehydrogenase-like, C-terminal domain"/>
    <property type="match status" value="1"/>
</dbReference>
<proteinExistence type="inferred from homology"/>
<feature type="domain" description="GFO/IDH/MocA-like oxidoreductase" evidence="4">
    <location>
        <begin position="137"/>
        <end position="251"/>
    </location>
</feature>
<gene>
    <name evidence="5" type="ORF">Ani05nite_09100</name>
</gene>
<evidence type="ECO:0000259" key="4">
    <source>
        <dbReference type="Pfam" id="PF22725"/>
    </source>
</evidence>
<evidence type="ECO:0000313" key="6">
    <source>
        <dbReference type="Proteomes" id="UP000647172"/>
    </source>
</evidence>
<evidence type="ECO:0000256" key="1">
    <source>
        <dbReference type="ARBA" id="ARBA00010928"/>
    </source>
</evidence>
<name>A0A919MJE5_9ACTN</name>
<sequence length="331" mass="35084">MSGARPLRLGVLGAADIARRRTLPAVAAEPDVELVAVASRDPHRARRCTEVFGGEPMAGYAALLGRADIDAVYLPLPAALHARWIEAALDAGKHVLAEKPLTIRAADAHRLVASAAARGLVLAENYMFALHPQHACVAELIAAGMIGEVRGMRAAFTIPPLPAGDIRYRPEVGGGALADVGGYPLRASALLLGEPLEVIGATLRVDAARGVDLSGAALLSTPAGVISEVTFGMEHAYRAGYEVWGTGGTIRLERAYATPPDHVPVLHLRTRDDVRTRRLEPDDQFRRAVRAFAAAVRDGADSGLQGDDILRQADLVDRVRAVARRAEITGP</sequence>
<dbReference type="AlphaFoldDB" id="A0A919MJE5"/>
<comment type="similarity">
    <text evidence="1">Belongs to the Gfo/Idh/MocA family.</text>
</comment>
<keyword evidence="6" id="KW-1185">Reference proteome</keyword>
<dbReference type="PANTHER" id="PTHR22604:SF105">
    <property type="entry name" value="TRANS-1,2-DIHYDROBENZENE-1,2-DIOL DEHYDROGENASE"/>
    <property type="match status" value="1"/>
</dbReference>
<reference evidence="5" key="1">
    <citation type="submission" date="2021-01" db="EMBL/GenBank/DDBJ databases">
        <title>Whole genome shotgun sequence of Actinoplanes nipponensis NBRC 14063.</title>
        <authorList>
            <person name="Komaki H."/>
            <person name="Tamura T."/>
        </authorList>
    </citation>
    <scope>NUCLEOTIDE SEQUENCE</scope>
    <source>
        <strain evidence="5">NBRC 14063</strain>
    </source>
</reference>
<dbReference type="Pfam" id="PF01408">
    <property type="entry name" value="GFO_IDH_MocA"/>
    <property type="match status" value="1"/>
</dbReference>
<dbReference type="Proteomes" id="UP000647172">
    <property type="component" value="Unassembled WGS sequence"/>
</dbReference>